<dbReference type="EMBL" id="MLFT02000002">
    <property type="protein sequence ID" value="PHT57221.1"/>
    <property type="molecule type" value="Genomic_DNA"/>
</dbReference>
<organism evidence="3 4">
    <name type="scientific">Capsicum baccatum</name>
    <name type="common">Peruvian pepper</name>
    <dbReference type="NCBI Taxonomy" id="33114"/>
    <lineage>
        <taxon>Eukaryota</taxon>
        <taxon>Viridiplantae</taxon>
        <taxon>Streptophyta</taxon>
        <taxon>Embryophyta</taxon>
        <taxon>Tracheophyta</taxon>
        <taxon>Spermatophyta</taxon>
        <taxon>Magnoliopsida</taxon>
        <taxon>eudicotyledons</taxon>
        <taxon>Gunneridae</taxon>
        <taxon>Pentapetalae</taxon>
        <taxon>asterids</taxon>
        <taxon>lamiids</taxon>
        <taxon>Solanales</taxon>
        <taxon>Solanaceae</taxon>
        <taxon>Solanoideae</taxon>
        <taxon>Capsiceae</taxon>
        <taxon>Capsicum</taxon>
    </lineage>
</organism>
<reference evidence="3 4" key="1">
    <citation type="journal article" date="2017" name="Genome Biol.">
        <title>New reference genome sequences of hot pepper reveal the massive evolution of plant disease-resistance genes by retroduplication.</title>
        <authorList>
            <person name="Kim S."/>
            <person name="Park J."/>
            <person name="Yeom S.I."/>
            <person name="Kim Y.M."/>
            <person name="Seo E."/>
            <person name="Kim K.T."/>
            <person name="Kim M.S."/>
            <person name="Lee J.M."/>
            <person name="Cheong K."/>
            <person name="Shin H.S."/>
            <person name="Kim S.B."/>
            <person name="Han K."/>
            <person name="Lee J."/>
            <person name="Park M."/>
            <person name="Lee H.A."/>
            <person name="Lee H.Y."/>
            <person name="Lee Y."/>
            <person name="Oh S."/>
            <person name="Lee J.H."/>
            <person name="Choi E."/>
            <person name="Choi E."/>
            <person name="Lee S.E."/>
            <person name="Jeon J."/>
            <person name="Kim H."/>
            <person name="Choi G."/>
            <person name="Song H."/>
            <person name="Lee J."/>
            <person name="Lee S.C."/>
            <person name="Kwon J.K."/>
            <person name="Lee H.Y."/>
            <person name="Koo N."/>
            <person name="Hong Y."/>
            <person name="Kim R.W."/>
            <person name="Kang W.H."/>
            <person name="Huh J.H."/>
            <person name="Kang B.C."/>
            <person name="Yang T.J."/>
            <person name="Lee Y.H."/>
            <person name="Bennetzen J.L."/>
            <person name="Choi D."/>
        </authorList>
    </citation>
    <scope>NUCLEOTIDE SEQUENCE [LARGE SCALE GENOMIC DNA]</scope>
    <source>
        <strain evidence="4">cv. PBC81</strain>
    </source>
</reference>
<evidence type="ECO:0000313" key="3">
    <source>
        <dbReference type="EMBL" id="PHT57221.1"/>
    </source>
</evidence>
<evidence type="ECO:0000256" key="1">
    <source>
        <dbReference type="ARBA" id="ARBA00022801"/>
    </source>
</evidence>
<gene>
    <name evidence="3" type="ORF">CQW23_05707</name>
</gene>
<comment type="caution">
    <text evidence="3">The sequence shown here is derived from an EMBL/GenBank/DDBJ whole genome shotgun (WGS) entry which is preliminary data.</text>
</comment>
<sequence>MGLIDVGSRLAGLMFIWGTIQQLFPQILRKRINSFWNRLKNYLYPYVQIAIDEFSNGKSNEIYRLVDAYLGTKSIDNGAKYLKAEKPDNCKSFTVVLEEGEEISDVFEGARVSWRSYRETFDENSQGRKSQPIEKKNYTITFNEQHREIVTGEY</sequence>
<dbReference type="InterPro" id="IPR050747">
    <property type="entry name" value="Mitochondrial_chaperone_BCS1"/>
</dbReference>
<dbReference type="Pfam" id="PF14363">
    <property type="entry name" value="AAA_assoc"/>
    <property type="match status" value="1"/>
</dbReference>
<dbReference type="PANTHER" id="PTHR23070">
    <property type="entry name" value="BCS1 AAA-TYPE ATPASE"/>
    <property type="match status" value="1"/>
</dbReference>
<dbReference type="Proteomes" id="UP000224567">
    <property type="component" value="Unassembled WGS sequence"/>
</dbReference>
<reference evidence="4" key="2">
    <citation type="journal article" date="2017" name="J. Anim. Genet.">
        <title>Multiple reference genome sequences of hot pepper reveal the massive evolution of plant disease resistance genes by retroduplication.</title>
        <authorList>
            <person name="Kim S."/>
            <person name="Park J."/>
            <person name="Yeom S.-I."/>
            <person name="Kim Y.-M."/>
            <person name="Seo E."/>
            <person name="Kim K.-T."/>
            <person name="Kim M.-S."/>
            <person name="Lee J.M."/>
            <person name="Cheong K."/>
            <person name="Shin H.-S."/>
            <person name="Kim S.-B."/>
            <person name="Han K."/>
            <person name="Lee J."/>
            <person name="Park M."/>
            <person name="Lee H.-A."/>
            <person name="Lee H.-Y."/>
            <person name="Lee Y."/>
            <person name="Oh S."/>
            <person name="Lee J.H."/>
            <person name="Choi E."/>
            <person name="Choi E."/>
            <person name="Lee S.E."/>
            <person name="Jeon J."/>
            <person name="Kim H."/>
            <person name="Choi G."/>
            <person name="Song H."/>
            <person name="Lee J."/>
            <person name="Lee S.-C."/>
            <person name="Kwon J.-K."/>
            <person name="Lee H.-Y."/>
            <person name="Koo N."/>
            <person name="Hong Y."/>
            <person name="Kim R.W."/>
            <person name="Kang W.-H."/>
            <person name="Huh J.H."/>
            <person name="Kang B.-C."/>
            <person name="Yang T.-J."/>
            <person name="Lee Y.-H."/>
            <person name="Bennetzen J.L."/>
            <person name="Choi D."/>
        </authorList>
    </citation>
    <scope>NUCLEOTIDE SEQUENCE [LARGE SCALE GENOMIC DNA]</scope>
    <source>
        <strain evidence="4">cv. PBC81</strain>
    </source>
</reference>
<proteinExistence type="predicted"/>
<dbReference type="AlphaFoldDB" id="A0A2G2XIP9"/>
<dbReference type="OrthoDB" id="1726621at2759"/>
<name>A0A2G2XIP9_CAPBA</name>
<keyword evidence="4" id="KW-1185">Reference proteome</keyword>
<accession>A0A2G2XIP9</accession>
<keyword evidence="1" id="KW-0378">Hydrolase</keyword>
<evidence type="ECO:0000259" key="2">
    <source>
        <dbReference type="Pfam" id="PF14363"/>
    </source>
</evidence>
<evidence type="ECO:0000313" key="4">
    <source>
        <dbReference type="Proteomes" id="UP000224567"/>
    </source>
</evidence>
<dbReference type="InterPro" id="IPR025753">
    <property type="entry name" value="AAA_N_dom"/>
</dbReference>
<dbReference type="GO" id="GO:0016787">
    <property type="term" value="F:hydrolase activity"/>
    <property type="evidence" value="ECO:0007669"/>
    <property type="project" value="UniProtKB-KW"/>
</dbReference>
<feature type="domain" description="AAA-type ATPase N-terminal" evidence="2">
    <location>
        <begin position="24"/>
        <end position="117"/>
    </location>
</feature>
<dbReference type="STRING" id="33114.A0A2G2XIP9"/>
<protein>
    <recommendedName>
        <fullName evidence="2">AAA-type ATPase N-terminal domain-containing protein</fullName>
    </recommendedName>
</protein>